<comment type="caution">
    <text evidence="7">The sequence shown here is derived from an EMBL/GenBank/DDBJ whole genome shotgun (WGS) entry which is preliminary data.</text>
</comment>
<evidence type="ECO:0000313" key="8">
    <source>
        <dbReference type="Proteomes" id="UP001237642"/>
    </source>
</evidence>
<evidence type="ECO:0000256" key="1">
    <source>
        <dbReference type="ARBA" id="ARBA00022723"/>
    </source>
</evidence>
<organism evidence="7 8">
    <name type="scientific">Heracleum sosnowskyi</name>
    <dbReference type="NCBI Taxonomy" id="360622"/>
    <lineage>
        <taxon>Eukaryota</taxon>
        <taxon>Viridiplantae</taxon>
        <taxon>Streptophyta</taxon>
        <taxon>Embryophyta</taxon>
        <taxon>Tracheophyta</taxon>
        <taxon>Spermatophyta</taxon>
        <taxon>Magnoliopsida</taxon>
        <taxon>eudicotyledons</taxon>
        <taxon>Gunneridae</taxon>
        <taxon>Pentapetalae</taxon>
        <taxon>asterids</taxon>
        <taxon>campanulids</taxon>
        <taxon>Apiales</taxon>
        <taxon>Apiaceae</taxon>
        <taxon>Apioideae</taxon>
        <taxon>apioid superclade</taxon>
        <taxon>Tordylieae</taxon>
        <taxon>Tordyliinae</taxon>
        <taxon>Heracleum</taxon>
    </lineage>
</organism>
<evidence type="ECO:0000313" key="7">
    <source>
        <dbReference type="EMBL" id="KAK1373740.1"/>
    </source>
</evidence>
<dbReference type="InterPro" id="IPR006564">
    <property type="entry name" value="Znf_PMZ"/>
</dbReference>
<dbReference type="Pfam" id="PF04434">
    <property type="entry name" value="SWIM"/>
    <property type="match status" value="1"/>
</dbReference>
<gene>
    <name evidence="7" type="ORF">POM88_029933</name>
</gene>
<evidence type="ECO:0000259" key="6">
    <source>
        <dbReference type="PROSITE" id="PS50966"/>
    </source>
</evidence>
<evidence type="ECO:0000256" key="3">
    <source>
        <dbReference type="ARBA" id="ARBA00022833"/>
    </source>
</evidence>
<sequence length="259" mass="29642">MLIEILDMIMTRVHENRDRIARYDCLIVPKAKKTLDEAVKESCGYSVLWDGRETYVVKGMGTSCSMNLQSMTCSCRVWDLLGIPCVHGVTAIQEVRHNVFDYVEKCYTKETYIRCYSYCLDVIRGEDFWEDVEGDLILPPLIVKQLRGHSRDKCPDKQMYPVQPKNTRGRPKKKQPESDPVEEVTEEVHLQQQEILTGKDDLMNETLAHMEGSEVVDESIPLEEEVVLDNIMKFMSAPSLRKHTGIGCTTPVSTPPTRK</sequence>
<keyword evidence="3" id="KW-0862">Zinc</keyword>
<keyword evidence="1" id="KW-0479">Metal-binding</keyword>
<dbReference type="SMART" id="SM00575">
    <property type="entry name" value="ZnF_PMZ"/>
    <property type="match status" value="1"/>
</dbReference>
<dbReference type="InterPro" id="IPR007527">
    <property type="entry name" value="Znf_SWIM"/>
</dbReference>
<evidence type="ECO:0000256" key="5">
    <source>
        <dbReference type="SAM" id="MobiDB-lite"/>
    </source>
</evidence>
<dbReference type="EMBL" id="JAUIZM010000007">
    <property type="protein sequence ID" value="KAK1373740.1"/>
    <property type="molecule type" value="Genomic_DNA"/>
</dbReference>
<dbReference type="PANTHER" id="PTHR31973">
    <property type="entry name" value="POLYPROTEIN, PUTATIVE-RELATED"/>
    <property type="match status" value="1"/>
</dbReference>
<accession>A0AAD8MFA4</accession>
<feature type="domain" description="SWIM-type" evidence="6">
    <location>
        <begin position="45"/>
        <end position="96"/>
    </location>
</feature>
<keyword evidence="2 4" id="KW-0863">Zinc-finger</keyword>
<dbReference type="AlphaFoldDB" id="A0AAD8MFA4"/>
<feature type="region of interest" description="Disordered" evidence="5">
    <location>
        <begin position="150"/>
        <end position="185"/>
    </location>
</feature>
<evidence type="ECO:0000256" key="4">
    <source>
        <dbReference type="PROSITE-ProRule" id="PRU00325"/>
    </source>
</evidence>
<name>A0AAD8MFA4_9APIA</name>
<dbReference type="Proteomes" id="UP001237642">
    <property type="component" value="Unassembled WGS sequence"/>
</dbReference>
<reference evidence="7" key="1">
    <citation type="submission" date="2023-02" db="EMBL/GenBank/DDBJ databases">
        <title>Genome of toxic invasive species Heracleum sosnowskyi carries increased number of genes despite the absence of recent whole-genome duplications.</title>
        <authorList>
            <person name="Schelkunov M."/>
            <person name="Shtratnikova V."/>
            <person name="Makarenko M."/>
            <person name="Klepikova A."/>
            <person name="Omelchenko D."/>
            <person name="Novikova G."/>
            <person name="Obukhova E."/>
            <person name="Bogdanov V."/>
            <person name="Penin A."/>
            <person name="Logacheva M."/>
        </authorList>
    </citation>
    <scope>NUCLEOTIDE SEQUENCE</scope>
    <source>
        <strain evidence="7">Hsosn_3</strain>
        <tissue evidence="7">Leaf</tissue>
    </source>
</reference>
<reference evidence="7" key="2">
    <citation type="submission" date="2023-05" db="EMBL/GenBank/DDBJ databases">
        <authorList>
            <person name="Schelkunov M.I."/>
        </authorList>
    </citation>
    <scope>NUCLEOTIDE SEQUENCE</scope>
    <source>
        <strain evidence="7">Hsosn_3</strain>
        <tissue evidence="7">Leaf</tissue>
    </source>
</reference>
<dbReference type="PANTHER" id="PTHR31973:SF187">
    <property type="entry name" value="MUTATOR TRANSPOSASE MUDRA PROTEIN"/>
    <property type="match status" value="1"/>
</dbReference>
<proteinExistence type="predicted"/>
<protein>
    <recommendedName>
        <fullName evidence="6">SWIM-type domain-containing protein</fullName>
    </recommendedName>
</protein>
<dbReference type="PROSITE" id="PS50966">
    <property type="entry name" value="ZF_SWIM"/>
    <property type="match status" value="1"/>
</dbReference>
<keyword evidence="8" id="KW-1185">Reference proteome</keyword>
<evidence type="ECO:0000256" key="2">
    <source>
        <dbReference type="ARBA" id="ARBA00022771"/>
    </source>
</evidence>
<dbReference type="GO" id="GO:0008270">
    <property type="term" value="F:zinc ion binding"/>
    <property type="evidence" value="ECO:0007669"/>
    <property type="project" value="UniProtKB-KW"/>
</dbReference>